<proteinExistence type="predicted"/>
<name>A0A9X0QZ88_9PROT</name>
<gene>
    <name evidence="1" type="ORF">H7965_10670</name>
</gene>
<reference evidence="1" key="1">
    <citation type="submission" date="2020-08" db="EMBL/GenBank/DDBJ databases">
        <authorList>
            <person name="Hu Y."/>
            <person name="Nguyen S.V."/>
            <person name="Li F."/>
            <person name="Fanning S."/>
        </authorList>
    </citation>
    <scope>NUCLEOTIDE SEQUENCE</scope>
    <source>
        <strain evidence="1">SYSU D8009</strain>
    </source>
</reference>
<keyword evidence="2" id="KW-1185">Reference proteome</keyword>
<comment type="caution">
    <text evidence="1">The sequence shown here is derived from an EMBL/GenBank/DDBJ whole genome shotgun (WGS) entry which is preliminary data.</text>
</comment>
<dbReference type="Proteomes" id="UP000600101">
    <property type="component" value="Unassembled WGS sequence"/>
</dbReference>
<accession>A0A9X0QZ88</accession>
<dbReference type="AlphaFoldDB" id="A0A9X0QZ88"/>
<sequence length="53" mass="5815">MFCDLARRPERPCFDWILIGDSSHVGDAYGGSREICLKRGLAVPRQAPAITAP</sequence>
<protein>
    <submittedName>
        <fullName evidence="1">Uncharacterized protein</fullName>
    </submittedName>
</protein>
<dbReference type="RefSeq" id="WP_186770565.1">
    <property type="nucleotide sequence ID" value="NZ_JACOMF010000010.1"/>
</dbReference>
<dbReference type="EMBL" id="JACOMF010000010">
    <property type="protein sequence ID" value="MBC4015787.1"/>
    <property type="molecule type" value="Genomic_DNA"/>
</dbReference>
<evidence type="ECO:0000313" key="1">
    <source>
        <dbReference type="EMBL" id="MBC4015787.1"/>
    </source>
</evidence>
<evidence type="ECO:0000313" key="2">
    <source>
        <dbReference type="Proteomes" id="UP000600101"/>
    </source>
</evidence>
<organism evidence="1 2">
    <name type="scientific">Siccirubricoccus deserti</name>
    <dbReference type="NCBI Taxonomy" id="2013562"/>
    <lineage>
        <taxon>Bacteria</taxon>
        <taxon>Pseudomonadati</taxon>
        <taxon>Pseudomonadota</taxon>
        <taxon>Alphaproteobacteria</taxon>
        <taxon>Acetobacterales</taxon>
        <taxon>Roseomonadaceae</taxon>
        <taxon>Siccirubricoccus</taxon>
    </lineage>
</organism>